<feature type="transmembrane region" description="Helical" evidence="2">
    <location>
        <begin position="78"/>
        <end position="96"/>
    </location>
</feature>
<dbReference type="RefSeq" id="WP_344101600.1">
    <property type="nucleotide sequence ID" value="NZ_BAAANL010000003.1"/>
</dbReference>
<sequence>MPPNPQQLRSRGLVLTAAISVALVSTGSAYLAMVAFGIDVLEMNPGTAYATAGVFELSLVTVALLAREAAKDNRPGGVLLTLTWMLSSASGAFAAWHELFVGHPVGAAIFRFLVPLLAALMWHLALIGDRHLATGMSWSGARQARRMHALFLSTEDLFRAQSFHDGSRGSRRRLLKAEAVRRRARAVALRTVPPEEMRSQVAAWSEAMAAVGDGTADVARLHVDDRRRLTALLVDDGAPRVPGDDRRAAEIVSAEIEAAETRARIAAARSGEGRVIEGSRPAPREAGTTTRQNSPVTRHRPTEAEFRAPQFREPTYPQDEPEGGRPEREDEPERGRPDREHEPAARGYDPRDIVPALDDEPAARRFPVPVPDPADDRPRRRPGEGAAAAVAALTGAAPHAAGVRPIGAPAPDAPPPVRPPTGAIPIATVQAASAGSELYGESAERRRPAAREERRTEVRSAAPDTGDDTAARRPRPPRNVVPERQPGTPLDEAAVNRIIDLFAQGATVKSIAEQMRVSESTVRKRLKDFEATGSIPVVGRA</sequence>
<dbReference type="Proteomes" id="UP001501094">
    <property type="component" value="Unassembled WGS sequence"/>
</dbReference>
<comment type="caution">
    <text evidence="3">The sequence shown here is derived from an EMBL/GenBank/DDBJ whole genome shotgun (WGS) entry which is preliminary data.</text>
</comment>
<reference evidence="3 4" key="1">
    <citation type="journal article" date="2019" name="Int. J. Syst. Evol. Microbiol.">
        <title>The Global Catalogue of Microorganisms (GCM) 10K type strain sequencing project: providing services to taxonomists for standard genome sequencing and annotation.</title>
        <authorList>
            <consortium name="The Broad Institute Genomics Platform"/>
            <consortium name="The Broad Institute Genome Sequencing Center for Infectious Disease"/>
            <person name="Wu L."/>
            <person name="Ma J."/>
        </authorList>
    </citation>
    <scope>NUCLEOTIDE SEQUENCE [LARGE SCALE GENOMIC DNA]</scope>
    <source>
        <strain evidence="3 4">JCM 14326</strain>
    </source>
</reference>
<evidence type="ECO:0008006" key="5">
    <source>
        <dbReference type="Google" id="ProtNLM"/>
    </source>
</evidence>
<feature type="compositionally biased region" description="Polar residues" evidence="1">
    <location>
        <begin position="287"/>
        <end position="296"/>
    </location>
</feature>
<dbReference type="InterPro" id="IPR036388">
    <property type="entry name" value="WH-like_DNA-bd_sf"/>
</dbReference>
<keyword evidence="2" id="KW-1133">Transmembrane helix</keyword>
<evidence type="ECO:0000313" key="3">
    <source>
        <dbReference type="EMBL" id="GAA1860178.1"/>
    </source>
</evidence>
<organism evidence="3 4">
    <name type="scientific">Myceligenerans crystallogenes</name>
    <dbReference type="NCBI Taxonomy" id="316335"/>
    <lineage>
        <taxon>Bacteria</taxon>
        <taxon>Bacillati</taxon>
        <taxon>Actinomycetota</taxon>
        <taxon>Actinomycetes</taxon>
        <taxon>Micrococcales</taxon>
        <taxon>Promicromonosporaceae</taxon>
        <taxon>Myceligenerans</taxon>
    </lineage>
</organism>
<accession>A0ABN2NAL3</accession>
<evidence type="ECO:0000313" key="4">
    <source>
        <dbReference type="Proteomes" id="UP001501094"/>
    </source>
</evidence>
<feature type="region of interest" description="Disordered" evidence="1">
    <location>
        <begin position="269"/>
        <end position="489"/>
    </location>
</feature>
<name>A0ABN2NAL3_9MICO</name>
<dbReference type="EMBL" id="BAAANL010000003">
    <property type="protein sequence ID" value="GAA1860178.1"/>
    <property type="molecule type" value="Genomic_DNA"/>
</dbReference>
<dbReference type="SUPFAM" id="SSF46689">
    <property type="entry name" value="Homeodomain-like"/>
    <property type="match status" value="1"/>
</dbReference>
<gene>
    <name evidence="3" type="ORF">GCM10009751_17140</name>
</gene>
<feature type="compositionally biased region" description="Basic and acidic residues" evidence="1">
    <location>
        <begin position="374"/>
        <end position="383"/>
    </location>
</feature>
<keyword evidence="2" id="KW-0812">Transmembrane</keyword>
<keyword evidence="2" id="KW-0472">Membrane</keyword>
<feature type="compositionally biased region" description="Low complexity" evidence="1">
    <location>
        <begin position="384"/>
        <end position="410"/>
    </location>
</feature>
<feature type="transmembrane region" description="Helical" evidence="2">
    <location>
        <begin position="12"/>
        <end position="36"/>
    </location>
</feature>
<feature type="compositionally biased region" description="Basic and acidic residues" evidence="1">
    <location>
        <begin position="442"/>
        <end position="458"/>
    </location>
</feature>
<keyword evidence="4" id="KW-1185">Reference proteome</keyword>
<protein>
    <recommendedName>
        <fullName evidence="5">Homeodomain-like domain-containing protein</fullName>
    </recommendedName>
</protein>
<feature type="transmembrane region" description="Helical" evidence="2">
    <location>
        <begin position="108"/>
        <end position="127"/>
    </location>
</feature>
<feature type="compositionally biased region" description="Basic and acidic residues" evidence="1">
    <location>
        <begin position="322"/>
        <end position="352"/>
    </location>
</feature>
<dbReference type="Pfam" id="PF13384">
    <property type="entry name" value="HTH_23"/>
    <property type="match status" value="1"/>
</dbReference>
<evidence type="ECO:0000256" key="2">
    <source>
        <dbReference type="SAM" id="Phobius"/>
    </source>
</evidence>
<dbReference type="InterPro" id="IPR009057">
    <property type="entry name" value="Homeodomain-like_sf"/>
</dbReference>
<evidence type="ECO:0000256" key="1">
    <source>
        <dbReference type="SAM" id="MobiDB-lite"/>
    </source>
</evidence>
<dbReference type="Gene3D" id="1.10.10.10">
    <property type="entry name" value="Winged helix-like DNA-binding domain superfamily/Winged helix DNA-binding domain"/>
    <property type="match status" value="1"/>
</dbReference>
<proteinExistence type="predicted"/>
<feature type="transmembrane region" description="Helical" evidence="2">
    <location>
        <begin position="48"/>
        <end position="66"/>
    </location>
</feature>
<dbReference type="CDD" id="cd03493">
    <property type="entry name" value="SQR_QFR_TM"/>
    <property type="match status" value="1"/>
</dbReference>